<keyword evidence="1" id="KW-0472">Membrane</keyword>
<dbReference type="KEGG" id="ahm:TL08_16125"/>
<feature type="transmembrane region" description="Helical" evidence="1">
    <location>
        <begin position="159"/>
        <end position="185"/>
    </location>
</feature>
<keyword evidence="1" id="KW-0812">Transmembrane</keyword>
<keyword evidence="1" id="KW-1133">Transmembrane helix</keyword>
<evidence type="ECO:0000313" key="3">
    <source>
        <dbReference type="Proteomes" id="UP000095210"/>
    </source>
</evidence>
<accession>A0AAC9HT66</accession>
<gene>
    <name evidence="2" type="ORF">TL08_16125</name>
</gene>
<feature type="transmembrane region" description="Helical" evidence="1">
    <location>
        <begin position="192"/>
        <end position="214"/>
    </location>
</feature>
<feature type="transmembrane region" description="Helical" evidence="1">
    <location>
        <begin position="72"/>
        <end position="93"/>
    </location>
</feature>
<reference evidence="3" key="1">
    <citation type="submission" date="2016-03" db="EMBL/GenBank/DDBJ databases">
        <title>Complete genome sequence of the type strain Actinoalloteichus hymeniacidonis DSM 45092.</title>
        <authorList>
            <person name="Schaffert L."/>
            <person name="Albersmeier A."/>
            <person name="Winkler A."/>
            <person name="Kalinowski J."/>
            <person name="Zotchev S."/>
            <person name="Ruckert C."/>
        </authorList>
    </citation>
    <scope>NUCLEOTIDE SEQUENCE [LARGE SCALE GENOMIC DNA]</scope>
    <source>
        <strain evidence="3">HPA177(T) (DSM 45092(T))</strain>
    </source>
</reference>
<name>A0AAC9HT66_9PSEU</name>
<dbReference type="RefSeq" id="WP_069850072.1">
    <property type="nucleotide sequence ID" value="NZ_CP014859.1"/>
</dbReference>
<dbReference type="EMBL" id="CP014859">
    <property type="protein sequence ID" value="AOS64025.1"/>
    <property type="molecule type" value="Genomic_DNA"/>
</dbReference>
<proteinExistence type="predicted"/>
<evidence type="ECO:0000256" key="1">
    <source>
        <dbReference type="SAM" id="Phobius"/>
    </source>
</evidence>
<feature type="transmembrane region" description="Helical" evidence="1">
    <location>
        <begin position="246"/>
        <end position="265"/>
    </location>
</feature>
<keyword evidence="3" id="KW-1185">Reference proteome</keyword>
<dbReference type="AlphaFoldDB" id="A0AAC9HT66"/>
<feature type="transmembrane region" description="Helical" evidence="1">
    <location>
        <begin position="36"/>
        <end position="56"/>
    </location>
</feature>
<evidence type="ECO:0000313" key="2">
    <source>
        <dbReference type="EMBL" id="AOS64025.1"/>
    </source>
</evidence>
<protein>
    <submittedName>
        <fullName evidence="2">ABC-2 family transporter protein</fullName>
    </submittedName>
</protein>
<sequence>MSAPTRQRDIPASIPGFGATLHAEWRKLRFLRSTPIGVALIVALSMAIGFVMTLISDGDSIASAQQDSEYSVIFYSSTLATWAYAYLAAQFVAAEFQGMGESTFTATPRRSRVLSAKLVLVGLGGLIVGLVTSVVTVAVTQGSLASRGIPTLELADPGLLRAITLFLGMSMAVQGLLAACAAVLMRSAAGGVIVIGLLAALPVSLAEFLGTGFATTVPRRLPGAAIESIAGLSAPGSHGYLPPLHAGAWVLGWLLVFATVAFLRLRRTDLR</sequence>
<feature type="transmembrane region" description="Helical" evidence="1">
    <location>
        <begin position="114"/>
        <end position="139"/>
    </location>
</feature>
<dbReference type="Proteomes" id="UP000095210">
    <property type="component" value="Chromosome"/>
</dbReference>
<organism evidence="2 3">
    <name type="scientific">Actinoalloteichus hymeniacidonis</name>
    <dbReference type="NCBI Taxonomy" id="340345"/>
    <lineage>
        <taxon>Bacteria</taxon>
        <taxon>Bacillati</taxon>
        <taxon>Actinomycetota</taxon>
        <taxon>Actinomycetes</taxon>
        <taxon>Pseudonocardiales</taxon>
        <taxon>Pseudonocardiaceae</taxon>
        <taxon>Actinoalloteichus</taxon>
    </lineage>
</organism>